<dbReference type="RefSeq" id="WP_311502800.1">
    <property type="nucleotide sequence ID" value="NZ_JAVRHK010000004.1"/>
</dbReference>
<reference evidence="1 2" key="1">
    <citation type="submission" date="2023-09" db="EMBL/GenBank/DDBJ databases">
        <authorList>
            <person name="Rey-Velasco X."/>
        </authorList>
    </citation>
    <scope>NUCLEOTIDE SEQUENCE [LARGE SCALE GENOMIC DNA]</scope>
    <source>
        <strain evidence="1 2">F117</strain>
    </source>
</reference>
<name>A0ABU3D4L0_9FLAO</name>
<keyword evidence="2" id="KW-1185">Reference proteome</keyword>
<dbReference type="EMBL" id="JAVRHK010000004">
    <property type="protein sequence ID" value="MDT0676456.1"/>
    <property type="molecule type" value="Genomic_DNA"/>
</dbReference>
<accession>A0ABU3D4L0</accession>
<gene>
    <name evidence="1" type="ORF">RM539_07660</name>
</gene>
<proteinExistence type="predicted"/>
<comment type="caution">
    <text evidence="1">The sequence shown here is derived from an EMBL/GenBank/DDBJ whole genome shotgun (WGS) entry which is preliminary data.</text>
</comment>
<dbReference type="Proteomes" id="UP001262582">
    <property type="component" value="Unassembled WGS sequence"/>
</dbReference>
<protein>
    <submittedName>
        <fullName evidence="1">Uncharacterized protein</fullName>
    </submittedName>
</protein>
<evidence type="ECO:0000313" key="1">
    <source>
        <dbReference type="EMBL" id="MDT0676456.1"/>
    </source>
</evidence>
<organism evidence="1 2">
    <name type="scientific">Autumnicola musiva</name>
    <dbReference type="NCBI Taxonomy" id="3075589"/>
    <lineage>
        <taxon>Bacteria</taxon>
        <taxon>Pseudomonadati</taxon>
        <taxon>Bacteroidota</taxon>
        <taxon>Flavobacteriia</taxon>
        <taxon>Flavobacteriales</taxon>
        <taxon>Flavobacteriaceae</taxon>
        <taxon>Autumnicola</taxon>
    </lineage>
</organism>
<sequence length="99" mass="11460">MKFSSFFLSFFLMFFVDTCNKSRENFIEITGTLKASGINSYQYGTHIIRNKDSYYALKSDNFNLTRYEGQKVTIHGKAIEGYPVDGGPEFILVKEIKEY</sequence>
<evidence type="ECO:0000313" key="2">
    <source>
        <dbReference type="Proteomes" id="UP001262582"/>
    </source>
</evidence>